<dbReference type="EMBL" id="JAQOSO010000052">
    <property type="protein sequence ID" value="MDJ1174288.1"/>
    <property type="molecule type" value="Genomic_DNA"/>
</dbReference>
<name>A0ABT7B534_9CYAN</name>
<feature type="transmembrane region" description="Helical" evidence="1">
    <location>
        <begin position="31"/>
        <end position="49"/>
    </location>
</feature>
<proteinExistence type="predicted"/>
<keyword evidence="1" id="KW-0812">Transmembrane</keyword>
<keyword evidence="3" id="KW-1185">Reference proteome</keyword>
<organism evidence="2 3">
    <name type="scientific">Roseofilum capinflatum BLCC-M114</name>
    <dbReference type="NCBI Taxonomy" id="3022440"/>
    <lineage>
        <taxon>Bacteria</taxon>
        <taxon>Bacillati</taxon>
        <taxon>Cyanobacteriota</taxon>
        <taxon>Cyanophyceae</taxon>
        <taxon>Desertifilales</taxon>
        <taxon>Desertifilaceae</taxon>
        <taxon>Roseofilum</taxon>
        <taxon>Roseofilum capinflatum</taxon>
    </lineage>
</organism>
<dbReference type="Proteomes" id="UP001235849">
    <property type="component" value="Unassembled WGS sequence"/>
</dbReference>
<keyword evidence="1" id="KW-1133">Transmembrane helix</keyword>
<gene>
    <name evidence="2" type="ORF">PMG25_09300</name>
</gene>
<sequence>MKNFLGYLGKTLFTFISSVGAFSMAKEGIEFLVGILVIVVFIYIVWLIFSEQENKLESIIAVLTGLIGGLVAAASMT</sequence>
<feature type="transmembrane region" description="Helical" evidence="1">
    <location>
        <begin position="56"/>
        <end position="76"/>
    </location>
</feature>
<protein>
    <submittedName>
        <fullName evidence="2">Uncharacterized protein</fullName>
    </submittedName>
</protein>
<reference evidence="2 3" key="1">
    <citation type="submission" date="2023-01" db="EMBL/GenBank/DDBJ databases">
        <title>Novel diversity within Roseofilum (Cyanobacteria; Desertifilaceae) from marine benthic mats with descriptions of four novel species.</title>
        <authorList>
            <person name="Wang Y."/>
            <person name="Berthold D.E."/>
            <person name="Hu J."/>
            <person name="Lefler F.W."/>
            <person name="Laughinghouse H.D. IV."/>
        </authorList>
    </citation>
    <scope>NUCLEOTIDE SEQUENCE [LARGE SCALE GENOMIC DNA]</scope>
    <source>
        <strain evidence="2 3">BLCC-M114</strain>
    </source>
</reference>
<evidence type="ECO:0000256" key="1">
    <source>
        <dbReference type="SAM" id="Phobius"/>
    </source>
</evidence>
<feature type="transmembrane region" description="Helical" evidence="1">
    <location>
        <begin position="7"/>
        <end position="25"/>
    </location>
</feature>
<comment type="caution">
    <text evidence="2">The sequence shown here is derived from an EMBL/GenBank/DDBJ whole genome shotgun (WGS) entry which is preliminary data.</text>
</comment>
<keyword evidence="1" id="KW-0472">Membrane</keyword>
<accession>A0ABT7B534</accession>
<evidence type="ECO:0000313" key="2">
    <source>
        <dbReference type="EMBL" id="MDJ1174288.1"/>
    </source>
</evidence>
<dbReference type="RefSeq" id="WP_283766619.1">
    <property type="nucleotide sequence ID" value="NZ_JAQOSO010000052.1"/>
</dbReference>
<evidence type="ECO:0000313" key="3">
    <source>
        <dbReference type="Proteomes" id="UP001235849"/>
    </source>
</evidence>